<evidence type="ECO:0000313" key="1">
    <source>
        <dbReference type="EMBL" id="AWT24945.1"/>
    </source>
</evidence>
<dbReference type="EMBL" id="CP024988">
    <property type="protein sequence ID" value="AWT24945.1"/>
    <property type="molecule type" value="Genomic_DNA"/>
</dbReference>
<dbReference type="Gene3D" id="3.40.50.410">
    <property type="entry name" value="von Willebrand factor, type A domain"/>
    <property type="match status" value="1"/>
</dbReference>
<dbReference type="SUPFAM" id="SSF53300">
    <property type="entry name" value="vWA-like"/>
    <property type="match status" value="1"/>
</dbReference>
<evidence type="ECO:0000313" key="2">
    <source>
        <dbReference type="Proteomes" id="UP000247696"/>
    </source>
</evidence>
<dbReference type="InterPro" id="IPR036465">
    <property type="entry name" value="vWFA_dom_sf"/>
</dbReference>
<keyword evidence="2" id="KW-1185">Reference proteome</keyword>
<gene>
    <name evidence="1" type="ORF">Csp1_01170</name>
</gene>
<name>A0A2Z3YLK1_9CORY</name>
<reference evidence="2" key="1">
    <citation type="submission" date="2017-11" db="EMBL/GenBank/DDBJ databases">
        <title>Otitis media/interna in a cat caused by the recently described species Corynebacterium provencense.</title>
        <authorList>
            <person name="Kittl S."/>
            <person name="Brodard I."/>
            <person name="Rychener L."/>
            <person name="Jores J."/>
            <person name="Roosje P."/>
            <person name="Gobeli Brawand S."/>
        </authorList>
    </citation>
    <scope>NUCLEOTIDE SEQUENCE [LARGE SCALE GENOMIC DNA]</scope>
    <source>
        <strain evidence="2">17KM38</strain>
    </source>
</reference>
<dbReference type="Proteomes" id="UP000247696">
    <property type="component" value="Chromosome"/>
</dbReference>
<sequence length="128" mass="13535">MEAFAQVLFFVSRKRCPHLNGRGGESTKWAEALQEAGKYVDFIDTEGTDGAKIAMIITDGETLDQESAAVQGEVTALVSQDVKVYWVAVGVLGSGKRPPAGATPISLSDPGSFAHTVIRTIVNELAAV</sequence>
<accession>A0A2Z3YLK1</accession>
<organism evidence="1 2">
    <name type="scientific">Corynebacterium provencense</name>
    <dbReference type="NCBI Taxonomy" id="1737425"/>
    <lineage>
        <taxon>Bacteria</taxon>
        <taxon>Bacillati</taxon>
        <taxon>Actinomycetota</taxon>
        <taxon>Actinomycetes</taxon>
        <taxon>Mycobacteriales</taxon>
        <taxon>Corynebacteriaceae</taxon>
        <taxon>Corynebacterium</taxon>
    </lineage>
</organism>
<dbReference type="AlphaFoldDB" id="A0A2Z3YLK1"/>
<protein>
    <recommendedName>
        <fullName evidence="3">VWFA domain-containing protein</fullName>
    </recommendedName>
</protein>
<dbReference type="KEGG" id="cpre:Csp1_01170"/>
<proteinExistence type="predicted"/>
<evidence type="ECO:0008006" key="3">
    <source>
        <dbReference type="Google" id="ProtNLM"/>
    </source>
</evidence>